<evidence type="ECO:0000256" key="3">
    <source>
        <dbReference type="ARBA" id="ARBA00022989"/>
    </source>
</evidence>
<evidence type="ECO:0000256" key="1">
    <source>
        <dbReference type="ARBA" id="ARBA00004141"/>
    </source>
</evidence>
<keyword evidence="2 8" id="KW-0812">Transmembrane</keyword>
<dbReference type="SUPFAM" id="SSF82866">
    <property type="entry name" value="Multidrug efflux transporter AcrB transmembrane domain"/>
    <property type="match status" value="2"/>
</dbReference>
<feature type="transmembrane region" description="Helical" evidence="8">
    <location>
        <begin position="482"/>
        <end position="501"/>
    </location>
</feature>
<dbReference type="PANTHER" id="PTHR45951:SF7">
    <property type="entry name" value="SSD DOMAIN-CONTAINING PROTEIN"/>
    <property type="match status" value="1"/>
</dbReference>
<feature type="transmembrane region" description="Helical" evidence="8">
    <location>
        <begin position="415"/>
        <end position="448"/>
    </location>
</feature>
<accession>A0A7S1B9F8</accession>
<feature type="domain" description="SSD" evidence="9">
    <location>
        <begin position="919"/>
        <end position="1080"/>
    </location>
</feature>
<comment type="similarity">
    <text evidence="6">Belongs to the dispatched family.</text>
</comment>
<proteinExistence type="inferred from homology"/>
<comment type="subcellular location">
    <subcellularLocation>
        <location evidence="1">Membrane</location>
        <topology evidence="1">Multi-pass membrane protein</topology>
    </subcellularLocation>
</comment>
<feature type="transmembrane region" description="Helical" evidence="8">
    <location>
        <begin position="541"/>
        <end position="562"/>
    </location>
</feature>
<dbReference type="EMBL" id="HBFR01008682">
    <property type="protein sequence ID" value="CAD8879090.1"/>
    <property type="molecule type" value="Transcribed_RNA"/>
</dbReference>
<dbReference type="Pfam" id="PF12349">
    <property type="entry name" value="Sterol-sensing"/>
    <property type="match status" value="2"/>
</dbReference>
<feature type="transmembrane region" description="Helical" evidence="8">
    <location>
        <begin position="1058"/>
        <end position="1079"/>
    </location>
</feature>
<feature type="transmembrane region" description="Helical" evidence="8">
    <location>
        <begin position="984"/>
        <end position="1005"/>
    </location>
</feature>
<protein>
    <recommendedName>
        <fullName evidence="9">SSD domain-containing protein</fullName>
    </recommendedName>
</protein>
<evidence type="ECO:0000259" key="9">
    <source>
        <dbReference type="PROSITE" id="PS50156"/>
    </source>
</evidence>
<feature type="transmembrane region" description="Helical" evidence="8">
    <location>
        <begin position="927"/>
        <end position="949"/>
    </location>
</feature>
<feature type="region of interest" description="Disordered" evidence="7">
    <location>
        <begin position="1"/>
        <end position="49"/>
    </location>
</feature>
<dbReference type="GO" id="GO:0022857">
    <property type="term" value="F:transmembrane transporter activity"/>
    <property type="evidence" value="ECO:0007669"/>
    <property type="project" value="TreeGrafter"/>
</dbReference>
<feature type="transmembrane region" description="Helical" evidence="8">
    <location>
        <begin position="455"/>
        <end position="476"/>
    </location>
</feature>
<reference evidence="10" key="1">
    <citation type="submission" date="2021-01" db="EMBL/GenBank/DDBJ databases">
        <authorList>
            <person name="Corre E."/>
            <person name="Pelletier E."/>
            <person name="Niang G."/>
            <person name="Scheremetjew M."/>
            <person name="Finn R."/>
            <person name="Kale V."/>
            <person name="Holt S."/>
            <person name="Cochrane G."/>
            <person name="Meng A."/>
            <person name="Brown T."/>
            <person name="Cohen L."/>
        </authorList>
    </citation>
    <scope>NUCLEOTIDE SEQUENCE</scope>
    <source>
        <strain evidence="10">308</strain>
    </source>
</reference>
<feature type="compositionally biased region" description="Polar residues" evidence="7">
    <location>
        <begin position="1"/>
        <end position="10"/>
    </location>
</feature>
<feature type="transmembrane region" description="Helical" evidence="8">
    <location>
        <begin position="568"/>
        <end position="594"/>
    </location>
</feature>
<evidence type="ECO:0000256" key="8">
    <source>
        <dbReference type="SAM" id="Phobius"/>
    </source>
</evidence>
<keyword evidence="3 8" id="KW-1133">Transmembrane helix</keyword>
<feature type="transmembrane region" description="Helical" evidence="8">
    <location>
        <begin position="81"/>
        <end position="103"/>
    </location>
</feature>
<feature type="domain" description="SSD" evidence="9">
    <location>
        <begin position="455"/>
        <end position="593"/>
    </location>
</feature>
<feature type="transmembrane region" description="Helical" evidence="8">
    <location>
        <begin position="1026"/>
        <end position="1046"/>
    </location>
</feature>
<sequence>MAVSSVTPTQEKGDVESAIEDEKDYVRQDRPRKESTTDEEDVEKDNISESSKDASHIYSATFFTDNRGNLKFVTLVCARPFTMFFGILTLCLLFTGILVHVIIKEGNPFVAPSGDYDISDVRSTAIDSLRLAFDAVVEKRDEVEESSSEDSTDVVVSEASVGVRPQEEMMDQTWWIFESETEDGVFETRESIQVMKDAFDLYTGHEDYESYCQREYTDTNETWSNVTTTTSKCMTPLTPLSMYYASEWDDVTVQIVIDELEKDYPTNVLRYNFLGLCVEFDVACSSAMEDEDLEWATALHNNITRISDAWDGKGKLIANHKQATEFAAYMSELNTKRGLMDFGFDKNFNITNQKSKFSRGIVFWGGPLGNREVANYTEEREEEDEKKLKKYIVDSFLQDMNELSSENYNQDLNSYFFMGSLILEVLFDIVQTDALLALFSAAFVCIYIRISLGSWFLAAVGLLEIVLSIPVSWFIYSVCFQIKYFSFLNVLALFIVAAIGADDIFIFMDAYKQSATPGAEDAYILESLESRMSWVYRRTGTAMAITSATTCLAFLSTLATPLNDVRAFGIFASLVVFIDYVLVMTLFCTAVVIYHSKFETKACCKCKSITAGFCKTIEPSPTVMALENFKSNSDDGKSDKITKFFGETVTDLILNPKARLLIAFITTTWIITVSIFATKLKPTENAEQFLDENHPLQKSFSILGDEFNTAENDEGLDIFFAWGLGDVDRKGVNRLIDPEFFGNPTFLETFSCNEECQQLMVEACDDLRSNALYRPFIKQTDGRGTVKCFIEEFGAFSAIGSIPSRDVVARGAWKDTNWQVSAENFDSVMKNFLKERSAFSDQNEKMLTYYSRELGWDGAKLRYAAISVQSSVLDPYSSRPEPIVRQQYDAMVEISKDFNAKMEKTCGSKTIMTDLGEKFTFMNNQLIYVRSSVTTSFIGLGIAFFVILFSTRLLHLGILATLSIASVLISVMGIMVMINWELGQMEAILISVVAGFSVDYVVHLAHSYEQAKGTTDMRIKQAFSEMGISVMNGMVTSAGASIPLFFCQLQFFKKFGTFLCIIIVFSWLFANFAFMSVLAQLKIPVKKERKCLKI</sequence>
<keyword evidence="4 8" id="KW-0472">Membrane</keyword>
<evidence type="ECO:0000256" key="5">
    <source>
        <dbReference type="ARBA" id="ARBA00023180"/>
    </source>
</evidence>
<evidence type="ECO:0000256" key="6">
    <source>
        <dbReference type="ARBA" id="ARBA00038046"/>
    </source>
</evidence>
<dbReference type="Gene3D" id="1.20.1640.10">
    <property type="entry name" value="Multidrug efflux transporter AcrB transmembrane domain"/>
    <property type="match status" value="2"/>
</dbReference>
<dbReference type="PANTHER" id="PTHR45951">
    <property type="entry name" value="PROTEIN DISPATCHED-RELATED"/>
    <property type="match status" value="1"/>
</dbReference>
<feature type="transmembrane region" description="Helical" evidence="8">
    <location>
        <begin position="660"/>
        <end position="678"/>
    </location>
</feature>
<dbReference type="PROSITE" id="PS50156">
    <property type="entry name" value="SSD"/>
    <property type="match status" value="2"/>
</dbReference>
<dbReference type="InterPro" id="IPR052081">
    <property type="entry name" value="Dispatched_Hh_regulator"/>
</dbReference>
<keyword evidence="5" id="KW-0325">Glycoprotein</keyword>
<organism evidence="10">
    <name type="scientific">Corethron hystrix</name>
    <dbReference type="NCBI Taxonomy" id="216773"/>
    <lineage>
        <taxon>Eukaryota</taxon>
        <taxon>Sar</taxon>
        <taxon>Stramenopiles</taxon>
        <taxon>Ochrophyta</taxon>
        <taxon>Bacillariophyta</taxon>
        <taxon>Coscinodiscophyceae</taxon>
        <taxon>Corethrophycidae</taxon>
        <taxon>Corethrales</taxon>
        <taxon>Corethraceae</taxon>
        <taxon>Corethron</taxon>
    </lineage>
</organism>
<gene>
    <name evidence="10" type="ORF">CHYS00102_LOCUS6274</name>
</gene>
<dbReference type="InterPro" id="IPR000731">
    <property type="entry name" value="SSD"/>
</dbReference>
<name>A0A7S1B9F8_9STRA</name>
<evidence type="ECO:0000313" key="10">
    <source>
        <dbReference type="EMBL" id="CAD8879090.1"/>
    </source>
</evidence>
<evidence type="ECO:0000256" key="4">
    <source>
        <dbReference type="ARBA" id="ARBA00023136"/>
    </source>
</evidence>
<feature type="transmembrane region" description="Helical" evidence="8">
    <location>
        <begin position="956"/>
        <end position="978"/>
    </location>
</feature>
<evidence type="ECO:0000256" key="7">
    <source>
        <dbReference type="SAM" id="MobiDB-lite"/>
    </source>
</evidence>
<evidence type="ECO:0000256" key="2">
    <source>
        <dbReference type="ARBA" id="ARBA00022692"/>
    </source>
</evidence>
<dbReference type="GO" id="GO:0016020">
    <property type="term" value="C:membrane"/>
    <property type="evidence" value="ECO:0007669"/>
    <property type="project" value="UniProtKB-SubCell"/>
</dbReference>
<feature type="compositionally biased region" description="Basic and acidic residues" evidence="7">
    <location>
        <begin position="24"/>
        <end position="36"/>
    </location>
</feature>
<dbReference type="AlphaFoldDB" id="A0A7S1B9F8"/>
<dbReference type="InterPro" id="IPR053958">
    <property type="entry name" value="HMGCR/SNAP/NPC1-like_SSD"/>
</dbReference>